<feature type="domain" description="VWFC" evidence="5">
    <location>
        <begin position="110"/>
        <end position="167"/>
    </location>
</feature>
<evidence type="ECO:0000256" key="4">
    <source>
        <dbReference type="ARBA" id="ARBA00022900"/>
    </source>
</evidence>
<dbReference type="InterPro" id="IPR025615">
    <property type="entry name" value="TILa_dom"/>
</dbReference>
<dbReference type="Proteomes" id="UP001217089">
    <property type="component" value="Unassembled WGS sequence"/>
</dbReference>
<evidence type="ECO:0008006" key="9">
    <source>
        <dbReference type="Google" id="ProtNLM"/>
    </source>
</evidence>
<dbReference type="SUPFAM" id="SSF57603">
    <property type="entry name" value="FnI-like domain"/>
    <property type="match status" value="4"/>
</dbReference>
<accession>A0ABQ9EVC0</accession>
<dbReference type="PROSITE" id="PS01208">
    <property type="entry name" value="VWFC_1"/>
    <property type="match status" value="3"/>
</dbReference>
<dbReference type="PROSITE" id="PS51252">
    <property type="entry name" value="ANTISTASIN"/>
    <property type="match status" value="3"/>
</dbReference>
<sequence>MLNKAFAVCHACSLLHSEPRALNWLSSNQATKSTFTSDVDTYLITDFLETNLNCEYNGEIYKDGETWKLDECRICTCNRGLKFCKTETCNNISLCPYMEIPDGACCHVCKGCITDSKKIYNNSDVWKEGDCTTCHCIGGEIQCKSQHCATKCLNPRRVPGQCCPICDDDESSRQQPSTCPDMRNCSLLCPSGFQMLQDGCYRCKCKPVFLCYFTLENCYLDCEHGYIRDEKGIEKCECALPETPCPSVAFCNKQCTYGFKKSQNGCPKCRCNKCPTFECTKRCAHGHVVNNQGCRICKCRESATIPSKSNPNVFGKPCFSTDGSHHEDGDSWHDGCRLCYCYNGREMCSLISCPRPSCSNPVFRLADCCPTCPGNAILPPTTGKQESCQSANGGYYLEGETWFLDNCTECICHDGSVLCETRACPPFLYVNYPKFCKVDDMSKYTPQPDTNKPDDQLQKLDFCIIYSLTFYFKNDIMKNKELKEIHK</sequence>
<dbReference type="InterPro" id="IPR004094">
    <property type="entry name" value="Antistasin-like"/>
</dbReference>
<evidence type="ECO:0000259" key="5">
    <source>
        <dbReference type="PROSITE" id="PS50184"/>
    </source>
</evidence>
<proteinExistence type="predicted"/>
<feature type="domain" description="VWFC" evidence="5">
    <location>
        <begin position="316"/>
        <end position="373"/>
    </location>
</feature>
<keyword evidence="1" id="KW-0646">Protease inhibitor</keyword>
<feature type="domain" description="Antistasin-like" evidence="6">
    <location>
        <begin position="179"/>
        <end position="205"/>
    </location>
</feature>
<dbReference type="SUPFAM" id="SSF57262">
    <property type="entry name" value="Leech antihemostatic proteins"/>
    <property type="match status" value="1"/>
</dbReference>
<keyword evidence="8" id="KW-1185">Reference proteome</keyword>
<dbReference type="Gene3D" id="2.10.22.10">
    <property type="entry name" value="Antistasin, domain 1"/>
    <property type="match status" value="2"/>
</dbReference>
<dbReference type="EMBL" id="JARBDR010000657">
    <property type="protein sequence ID" value="KAJ8309124.1"/>
    <property type="molecule type" value="Genomic_DNA"/>
</dbReference>
<dbReference type="InterPro" id="IPR001007">
    <property type="entry name" value="VWF_dom"/>
</dbReference>
<dbReference type="Pfam" id="PF02822">
    <property type="entry name" value="Antistasin"/>
    <property type="match status" value="3"/>
</dbReference>
<evidence type="ECO:0000313" key="8">
    <source>
        <dbReference type="Proteomes" id="UP001217089"/>
    </source>
</evidence>
<dbReference type="PANTHER" id="PTHR46439">
    <property type="entry name" value="CYSTEINE-RICH MOTOR NEURON 1 PROTEIN"/>
    <property type="match status" value="1"/>
</dbReference>
<keyword evidence="4" id="KW-0722">Serine protease inhibitor</keyword>
<dbReference type="Gene3D" id="6.20.200.20">
    <property type="match status" value="4"/>
</dbReference>
<dbReference type="SMART" id="SM00215">
    <property type="entry name" value="VWC_out"/>
    <property type="match status" value="4"/>
</dbReference>
<gene>
    <name evidence="7" type="ORF">KUTeg_013998</name>
</gene>
<keyword evidence="2" id="KW-0732">Signal</keyword>
<evidence type="ECO:0000256" key="2">
    <source>
        <dbReference type="ARBA" id="ARBA00022729"/>
    </source>
</evidence>
<dbReference type="PANTHER" id="PTHR46439:SF1">
    <property type="entry name" value="CYSTEINE-RICH MOTOR NEURON 1 PROTEIN"/>
    <property type="match status" value="1"/>
</dbReference>
<feature type="domain" description="Antistasin-like" evidence="6">
    <location>
        <begin position="274"/>
        <end position="299"/>
    </location>
</feature>
<evidence type="ECO:0000256" key="3">
    <source>
        <dbReference type="ARBA" id="ARBA00022737"/>
    </source>
</evidence>
<feature type="domain" description="Antistasin-like" evidence="6">
    <location>
        <begin position="245"/>
        <end position="271"/>
    </location>
</feature>
<comment type="caution">
    <text evidence="7">The sequence shown here is derived from an EMBL/GenBank/DDBJ whole genome shotgun (WGS) entry which is preliminary data.</text>
</comment>
<dbReference type="PROSITE" id="PS50184">
    <property type="entry name" value="VWFC_2"/>
    <property type="match status" value="3"/>
</dbReference>
<evidence type="ECO:0000256" key="1">
    <source>
        <dbReference type="ARBA" id="ARBA00022690"/>
    </source>
</evidence>
<keyword evidence="3" id="KW-0677">Repeat</keyword>
<evidence type="ECO:0000259" key="6">
    <source>
        <dbReference type="PROSITE" id="PS51252"/>
    </source>
</evidence>
<dbReference type="Pfam" id="PF00093">
    <property type="entry name" value="VWC"/>
    <property type="match status" value="2"/>
</dbReference>
<organism evidence="7 8">
    <name type="scientific">Tegillarca granosa</name>
    <name type="common">Malaysian cockle</name>
    <name type="synonym">Anadara granosa</name>
    <dbReference type="NCBI Taxonomy" id="220873"/>
    <lineage>
        <taxon>Eukaryota</taxon>
        <taxon>Metazoa</taxon>
        <taxon>Spiralia</taxon>
        <taxon>Lophotrochozoa</taxon>
        <taxon>Mollusca</taxon>
        <taxon>Bivalvia</taxon>
        <taxon>Autobranchia</taxon>
        <taxon>Pteriomorphia</taxon>
        <taxon>Arcoida</taxon>
        <taxon>Arcoidea</taxon>
        <taxon>Arcidae</taxon>
        <taxon>Tegillarca</taxon>
    </lineage>
</organism>
<dbReference type="Pfam" id="PF12714">
    <property type="entry name" value="TILa"/>
    <property type="match status" value="1"/>
</dbReference>
<feature type="domain" description="VWFC" evidence="5">
    <location>
        <begin position="52"/>
        <end position="110"/>
    </location>
</feature>
<reference evidence="7 8" key="1">
    <citation type="submission" date="2022-12" db="EMBL/GenBank/DDBJ databases">
        <title>Chromosome-level genome of Tegillarca granosa.</title>
        <authorList>
            <person name="Kim J."/>
        </authorList>
    </citation>
    <scope>NUCLEOTIDE SEQUENCE [LARGE SCALE GENOMIC DNA]</scope>
    <source>
        <strain evidence="7">Teg-2019</strain>
        <tissue evidence="7">Adductor muscle</tissue>
    </source>
</reference>
<dbReference type="Pfam" id="PF23334">
    <property type="entry name" value="VWC2L_2nd"/>
    <property type="match status" value="1"/>
</dbReference>
<dbReference type="SMART" id="SM00214">
    <property type="entry name" value="VWC"/>
    <property type="match status" value="4"/>
</dbReference>
<name>A0ABQ9EVC0_TEGGR</name>
<dbReference type="InterPro" id="IPR011061">
    <property type="entry name" value="Hirudin/antistatin"/>
</dbReference>
<protein>
    <recommendedName>
        <fullName evidence="9">Cysteine-rich motor neuron 1 protein</fullName>
    </recommendedName>
</protein>
<dbReference type="InterPro" id="IPR052624">
    <property type="entry name" value="CRIM1"/>
</dbReference>
<evidence type="ECO:0000313" key="7">
    <source>
        <dbReference type="EMBL" id="KAJ8309124.1"/>
    </source>
</evidence>